<dbReference type="Proteomes" id="UP001445335">
    <property type="component" value="Unassembled WGS sequence"/>
</dbReference>
<comment type="caution">
    <text evidence="3">The sequence shown here is derived from an EMBL/GenBank/DDBJ whole genome shotgun (WGS) entry which is preliminary data.</text>
</comment>
<keyword evidence="4" id="KW-1185">Reference proteome</keyword>
<reference evidence="3 4" key="1">
    <citation type="journal article" date="2024" name="Nat. Commun.">
        <title>Phylogenomics reveals the evolutionary origins of lichenization in chlorophyte algae.</title>
        <authorList>
            <person name="Puginier C."/>
            <person name="Libourel C."/>
            <person name="Otte J."/>
            <person name="Skaloud P."/>
            <person name="Haon M."/>
            <person name="Grisel S."/>
            <person name="Petersen M."/>
            <person name="Berrin J.G."/>
            <person name="Delaux P.M."/>
            <person name="Dal Grande F."/>
            <person name="Keller J."/>
        </authorList>
    </citation>
    <scope>NUCLEOTIDE SEQUENCE [LARGE SCALE GENOMIC DNA]</scope>
    <source>
        <strain evidence="3 4">SAG 245.80</strain>
    </source>
</reference>
<name>A0AAW1RP64_9CHLO</name>
<feature type="region of interest" description="Disordered" evidence="2">
    <location>
        <begin position="98"/>
        <end position="119"/>
    </location>
</feature>
<feature type="compositionally biased region" description="Low complexity" evidence="2">
    <location>
        <begin position="51"/>
        <end position="61"/>
    </location>
</feature>
<dbReference type="AlphaFoldDB" id="A0AAW1RP64"/>
<evidence type="ECO:0000256" key="2">
    <source>
        <dbReference type="SAM" id="MobiDB-lite"/>
    </source>
</evidence>
<keyword evidence="1" id="KW-0175">Coiled coil</keyword>
<protein>
    <submittedName>
        <fullName evidence="3">Uncharacterized protein</fullName>
    </submittedName>
</protein>
<feature type="region of interest" description="Disordered" evidence="2">
    <location>
        <begin position="42"/>
        <end position="64"/>
    </location>
</feature>
<proteinExistence type="predicted"/>
<feature type="coiled-coil region" evidence="1">
    <location>
        <begin position="234"/>
        <end position="275"/>
    </location>
</feature>
<sequence>MRSLATQLGYLSYSFCRRVSSGNASVRAQRCVMTHLDGSLVDRFPDGSGGATASSEGAGEWAAEERSGGAACHSLVLHAQPGAEDQEYNEVQLLLRLPRWRPPPPPAGPGTGPARRSTRDTALGVDGIELREQSHEEALLSTIEKLKAEVVDKERLRRLAVEATARKAQECESLARVVRELTESRAKLVGGRSVLAERVAALQHEYLRVVRIADLSRAASKDNLEKASRAGRLAKQAEEEAARQRRLAAALRERLVRAKKANAELDARVRMLERLDAFAYGCESACMRSFTQGLFQETY</sequence>
<evidence type="ECO:0000313" key="3">
    <source>
        <dbReference type="EMBL" id="KAK9835345.1"/>
    </source>
</evidence>
<evidence type="ECO:0000256" key="1">
    <source>
        <dbReference type="SAM" id="Coils"/>
    </source>
</evidence>
<evidence type="ECO:0000313" key="4">
    <source>
        <dbReference type="Proteomes" id="UP001445335"/>
    </source>
</evidence>
<gene>
    <name evidence="3" type="ORF">WJX81_003913</name>
</gene>
<organism evidence="3 4">
    <name type="scientific">Elliptochloris bilobata</name>
    <dbReference type="NCBI Taxonomy" id="381761"/>
    <lineage>
        <taxon>Eukaryota</taxon>
        <taxon>Viridiplantae</taxon>
        <taxon>Chlorophyta</taxon>
        <taxon>core chlorophytes</taxon>
        <taxon>Trebouxiophyceae</taxon>
        <taxon>Trebouxiophyceae incertae sedis</taxon>
        <taxon>Elliptochloris clade</taxon>
        <taxon>Elliptochloris</taxon>
    </lineage>
</organism>
<dbReference type="EMBL" id="JALJOU010000028">
    <property type="protein sequence ID" value="KAK9835345.1"/>
    <property type="molecule type" value="Genomic_DNA"/>
</dbReference>
<accession>A0AAW1RP64</accession>